<keyword evidence="2" id="KW-1185">Reference proteome</keyword>
<dbReference type="Proteomes" id="UP001254759">
    <property type="component" value="Unassembled WGS sequence"/>
</dbReference>
<protein>
    <recommendedName>
        <fullName evidence="3">DUF4224 domain-containing protein</fullName>
    </recommendedName>
</protein>
<sequence length="69" mass="8066">MPRLKLDPIRSRNLTNDYAKWLLQEKRERTAANGKLFAKRHTPGGRRFHGFTEAQICTIIGGDYYDESR</sequence>
<comment type="caution">
    <text evidence="1">The sequence shown here is derived from an EMBL/GenBank/DDBJ whole genome shotgun (WGS) entry which is preliminary data.</text>
</comment>
<gene>
    <name evidence="1" type="ORF">J2W94_001776</name>
</gene>
<evidence type="ECO:0000313" key="2">
    <source>
        <dbReference type="Proteomes" id="UP001254759"/>
    </source>
</evidence>
<organism evidence="1 2">
    <name type="scientific">Pseudoxanthomonas sacheonensis</name>
    <dbReference type="NCBI Taxonomy" id="443615"/>
    <lineage>
        <taxon>Bacteria</taxon>
        <taxon>Pseudomonadati</taxon>
        <taxon>Pseudomonadota</taxon>
        <taxon>Gammaproteobacteria</taxon>
        <taxon>Lysobacterales</taxon>
        <taxon>Lysobacteraceae</taxon>
        <taxon>Pseudoxanthomonas</taxon>
    </lineage>
</organism>
<dbReference type="RefSeq" id="WP_310092315.1">
    <property type="nucleotide sequence ID" value="NZ_JAVDTT010000002.1"/>
</dbReference>
<dbReference type="EMBL" id="JAVDTT010000002">
    <property type="protein sequence ID" value="MDR6841491.1"/>
    <property type="molecule type" value="Genomic_DNA"/>
</dbReference>
<evidence type="ECO:0000313" key="1">
    <source>
        <dbReference type="EMBL" id="MDR6841491.1"/>
    </source>
</evidence>
<reference evidence="1 2" key="1">
    <citation type="submission" date="2023-07" db="EMBL/GenBank/DDBJ databases">
        <title>Sorghum-associated microbial communities from plants grown in Nebraska, USA.</title>
        <authorList>
            <person name="Schachtman D."/>
        </authorList>
    </citation>
    <scope>NUCLEOTIDE SEQUENCE [LARGE SCALE GENOMIC DNA]</scope>
    <source>
        <strain evidence="1 2">BE107</strain>
    </source>
</reference>
<name>A0ABU1RRU3_9GAMM</name>
<evidence type="ECO:0008006" key="3">
    <source>
        <dbReference type="Google" id="ProtNLM"/>
    </source>
</evidence>
<accession>A0ABU1RRU3</accession>
<proteinExistence type="predicted"/>